<dbReference type="AlphaFoldDB" id="A0A7J2S2S9"/>
<dbReference type="Gene3D" id="1.10.10.10">
    <property type="entry name" value="Winged helix-like DNA-binding domain superfamily/Winged helix DNA-binding domain"/>
    <property type="match status" value="1"/>
</dbReference>
<name>A0A7J2S2S9_9EURY</name>
<gene>
    <name evidence="1" type="ORF">ENI32_07860</name>
</gene>
<dbReference type="EMBL" id="DRIE01000126">
    <property type="protein sequence ID" value="HEC57766.1"/>
    <property type="molecule type" value="Genomic_DNA"/>
</dbReference>
<dbReference type="InterPro" id="IPR036388">
    <property type="entry name" value="WH-like_DNA-bd_sf"/>
</dbReference>
<accession>A0A7J2S2S9</accession>
<comment type="caution">
    <text evidence="1">The sequence shown here is derived from an EMBL/GenBank/DDBJ whole genome shotgun (WGS) entry which is preliminary data.</text>
</comment>
<evidence type="ECO:0008006" key="2">
    <source>
        <dbReference type="Google" id="ProtNLM"/>
    </source>
</evidence>
<dbReference type="InterPro" id="IPR019707">
    <property type="entry name" value="DUF2582"/>
</dbReference>
<protein>
    <recommendedName>
        <fullName evidence="2">Winged helix-turn-helix domain-containing protein</fullName>
    </recommendedName>
</protein>
<dbReference type="SUPFAM" id="SSF46785">
    <property type="entry name" value="Winged helix' DNA-binding domain"/>
    <property type="match status" value="1"/>
</dbReference>
<evidence type="ECO:0000313" key="1">
    <source>
        <dbReference type="EMBL" id="HEC57766.1"/>
    </source>
</evidence>
<dbReference type="InterPro" id="IPR036390">
    <property type="entry name" value="WH_DNA-bd_sf"/>
</dbReference>
<sequence>MEERIGITAGKVWHLLSERGELALTNIVKEIDEPPSMVYMAIGWLAREGKLEFMASRRGRGQRVVLKGW</sequence>
<proteinExistence type="predicted"/>
<dbReference type="Pfam" id="PF10771">
    <property type="entry name" value="DUF2582"/>
    <property type="match status" value="1"/>
</dbReference>
<organism evidence="1">
    <name type="scientific">Candidatus Syntropharchaeum butanivorans</name>
    <dbReference type="NCBI Taxonomy" id="1839936"/>
    <lineage>
        <taxon>Archaea</taxon>
        <taxon>Methanobacteriati</taxon>
        <taxon>Methanobacteriota</taxon>
        <taxon>Stenosarchaea group</taxon>
        <taxon>Methanomicrobia</taxon>
        <taxon>Methanosarcinales</taxon>
        <taxon>ANME-2 cluster</taxon>
        <taxon>Candidatus Syntropharchaeum</taxon>
    </lineage>
</organism>
<reference evidence="1" key="1">
    <citation type="journal article" date="2020" name="mSystems">
        <title>Genome- and Community-Level Interaction Insights into Carbon Utilization and Element Cycling Functions of Hydrothermarchaeota in Hydrothermal Sediment.</title>
        <authorList>
            <person name="Zhou Z."/>
            <person name="Liu Y."/>
            <person name="Xu W."/>
            <person name="Pan J."/>
            <person name="Luo Z.H."/>
            <person name="Li M."/>
        </authorList>
    </citation>
    <scope>NUCLEOTIDE SEQUENCE [LARGE SCALE GENOMIC DNA]</scope>
    <source>
        <strain evidence="1">HyVt-386</strain>
    </source>
</reference>
<dbReference type="Proteomes" id="UP000885936">
    <property type="component" value="Unassembled WGS sequence"/>
</dbReference>